<dbReference type="Pfam" id="PF00795">
    <property type="entry name" value="CN_hydrolase"/>
    <property type="match status" value="1"/>
</dbReference>
<dbReference type="PANTHER" id="PTHR43674">
    <property type="entry name" value="NITRILASE C965.09-RELATED"/>
    <property type="match status" value="1"/>
</dbReference>
<dbReference type="PANTHER" id="PTHR43674:SF16">
    <property type="entry name" value="CARBON-NITROGEN FAMILY, PUTATIVE (AFU_ORTHOLOGUE AFUA_5G02350)-RELATED"/>
    <property type="match status" value="1"/>
</dbReference>
<evidence type="ECO:0000256" key="1">
    <source>
        <dbReference type="ARBA" id="ARBA00022801"/>
    </source>
</evidence>
<dbReference type="CDD" id="cd07197">
    <property type="entry name" value="nitrilase"/>
    <property type="match status" value="1"/>
</dbReference>
<sequence>MEWKASAPDTVKPPVFSQEDGSLSIELPVAESVGMWTGECGVRPGRGCRVSAWADVPAEVKNNASLVLSWCRADRSLPPEQRDYVECRDDTPVLRRFDETFTVPDGCVRLEIMCMFKWRAGRTVFRDIRVDECAPLPKRMVRLAAANIKPAPAATLEKNLQIFEDALAHICRSVNDLDLIVFPECHTFRGVNASMHERAEALPGGVTYSLCSRYAAQYRTWIVANIHEKEPNGQIHNTAFIVNREGKLHGCYRKVHLTTGEMASGIIPGTGFPVFELDFGRIGIAVCWDNWFCESARQLRLNGAELLVFPLAGDAKESHWSKTWSTRCIDNSLPMVVSICDPKVPSAILDRDGSWLAATTERGGFAFAEIDLNERKRSFWLSVGPSFGDPYQLYIKERRPEAYSW</sequence>
<evidence type="ECO:0000259" key="2">
    <source>
        <dbReference type="PROSITE" id="PS50263"/>
    </source>
</evidence>
<reference evidence="3" key="1">
    <citation type="submission" date="2023-07" db="EMBL/GenBank/DDBJ databases">
        <title>Genomic Encyclopedia of Type Strains, Phase IV (KMG-IV): sequencing the most valuable type-strain genomes for metagenomic binning, comparative biology and taxonomic classification.</title>
        <authorList>
            <person name="Goeker M."/>
        </authorList>
    </citation>
    <scope>NUCLEOTIDE SEQUENCE</scope>
    <source>
        <strain evidence="3">DSM 24202</strain>
    </source>
</reference>
<dbReference type="Gene3D" id="3.60.110.10">
    <property type="entry name" value="Carbon-nitrogen hydrolase"/>
    <property type="match status" value="1"/>
</dbReference>
<organism evidence="3 4">
    <name type="scientific">Oligosphaera ethanolica</name>
    <dbReference type="NCBI Taxonomy" id="760260"/>
    <lineage>
        <taxon>Bacteria</taxon>
        <taxon>Pseudomonadati</taxon>
        <taxon>Lentisphaerota</taxon>
        <taxon>Oligosphaeria</taxon>
        <taxon>Oligosphaerales</taxon>
        <taxon>Oligosphaeraceae</taxon>
        <taxon>Oligosphaera</taxon>
    </lineage>
</organism>
<keyword evidence="4" id="KW-1185">Reference proteome</keyword>
<feature type="domain" description="CN hydrolase" evidence="2">
    <location>
        <begin position="141"/>
        <end position="372"/>
    </location>
</feature>
<comment type="caution">
    <text evidence="3">The sequence shown here is derived from an EMBL/GenBank/DDBJ whole genome shotgun (WGS) entry which is preliminary data.</text>
</comment>
<name>A0AAE3VCE7_9BACT</name>
<evidence type="ECO:0000313" key="4">
    <source>
        <dbReference type="Proteomes" id="UP001238163"/>
    </source>
</evidence>
<dbReference type="GO" id="GO:0016811">
    <property type="term" value="F:hydrolase activity, acting on carbon-nitrogen (but not peptide) bonds, in linear amides"/>
    <property type="evidence" value="ECO:0007669"/>
    <property type="project" value="TreeGrafter"/>
</dbReference>
<dbReference type="InterPro" id="IPR050345">
    <property type="entry name" value="Aliph_Amidase/BUP"/>
</dbReference>
<dbReference type="InterPro" id="IPR036526">
    <property type="entry name" value="C-N_Hydrolase_sf"/>
</dbReference>
<dbReference type="PROSITE" id="PS50263">
    <property type="entry name" value="CN_HYDROLASE"/>
    <property type="match status" value="1"/>
</dbReference>
<dbReference type="Proteomes" id="UP001238163">
    <property type="component" value="Unassembled WGS sequence"/>
</dbReference>
<dbReference type="SUPFAM" id="SSF56317">
    <property type="entry name" value="Carbon-nitrogen hydrolase"/>
    <property type="match status" value="1"/>
</dbReference>
<protein>
    <submittedName>
        <fullName evidence="3">Amidohydrolase</fullName>
    </submittedName>
</protein>
<dbReference type="EMBL" id="JAUSVL010000001">
    <property type="protein sequence ID" value="MDQ0287928.1"/>
    <property type="molecule type" value="Genomic_DNA"/>
</dbReference>
<proteinExistence type="predicted"/>
<dbReference type="RefSeq" id="WP_307259086.1">
    <property type="nucleotide sequence ID" value="NZ_JAUSVL010000001.1"/>
</dbReference>
<keyword evidence="1" id="KW-0378">Hydrolase</keyword>
<dbReference type="InterPro" id="IPR003010">
    <property type="entry name" value="C-N_Hydrolase"/>
</dbReference>
<dbReference type="AlphaFoldDB" id="A0AAE3VCE7"/>
<gene>
    <name evidence="3" type="ORF">J3R75_000035</name>
</gene>
<accession>A0AAE3VCE7</accession>
<evidence type="ECO:0000313" key="3">
    <source>
        <dbReference type="EMBL" id="MDQ0287928.1"/>
    </source>
</evidence>